<reference evidence="1 2" key="1">
    <citation type="journal article" date="2017" name="Viruses">
        <title>Differentiation and structure in Sulfolobus islandicus rod-shaped virus populations.</title>
        <authorList>
            <person name="Bautista M.A."/>
            <person name="Black J.A."/>
            <person name="Youngblut N.D."/>
            <person name="Whitaker R.J."/>
        </authorList>
    </citation>
    <scope>NUCLEOTIDE SEQUENCE [LARGE SCALE GENOMIC DNA]</scope>
</reference>
<evidence type="ECO:0000313" key="2">
    <source>
        <dbReference type="Proteomes" id="UP000201341"/>
    </source>
</evidence>
<dbReference type="KEGG" id="vg:32878847"/>
<dbReference type="GeneID" id="32878847"/>
<evidence type="ECO:0000313" key="1">
    <source>
        <dbReference type="EMBL" id="ARQ96538.1"/>
    </source>
</evidence>
<proteinExistence type="predicted"/>
<protein>
    <submittedName>
        <fullName evidence="1">Uncharacterized protein</fullName>
    </submittedName>
</protein>
<dbReference type="OrthoDB" id="27048at10239"/>
<accession>A0A1X9SJX7</accession>
<sequence>MSEIIIECKDLTRFHVKKEDGELMRRIINMCQDFGLEVKVY</sequence>
<name>A0A1X9SJX7_9VIRU</name>
<dbReference type="Proteomes" id="UP000201341">
    <property type="component" value="Segment"/>
</dbReference>
<keyword evidence="2" id="KW-1185">Reference proteome</keyword>
<dbReference type="EMBL" id="KY744231">
    <property type="protein sequence ID" value="ARQ96538.1"/>
    <property type="molecule type" value="Genomic_DNA"/>
</dbReference>
<dbReference type="RefSeq" id="YP_009362940.1">
    <property type="nucleotide sequence ID" value="NC_034628.1"/>
</dbReference>
<organism evidence="1 2">
    <name type="scientific">Sulfolobus islandicus rod-shaped virus 4</name>
    <dbReference type="NCBI Taxonomy" id="1983547"/>
    <lineage>
        <taxon>Viruses</taxon>
        <taxon>Adnaviria</taxon>
        <taxon>Zilligvirae</taxon>
        <taxon>Taleaviricota</taxon>
        <taxon>Tokiviricetes</taxon>
        <taxon>Ligamenvirales</taxon>
        <taxon>Rudiviridae</taxon>
        <taxon>Usarudivirus</taxon>
        <taxon>Usarudivirus yellowstonense</taxon>
        <taxon>Usarudivirus SIRV4</taxon>
    </lineage>
</organism>